<dbReference type="Pfam" id="PF07228">
    <property type="entry name" value="SpoIIE"/>
    <property type="match status" value="1"/>
</dbReference>
<dbReference type="InterPro" id="IPR001932">
    <property type="entry name" value="PPM-type_phosphatase-like_dom"/>
</dbReference>
<dbReference type="Gene3D" id="3.60.40.10">
    <property type="entry name" value="PPM-type phosphatase domain"/>
    <property type="match status" value="1"/>
</dbReference>
<accession>A0ABS2TVH9</accession>
<feature type="domain" description="PPM-type phosphatase" evidence="2">
    <location>
        <begin position="372"/>
        <end position="581"/>
    </location>
</feature>
<dbReference type="CDD" id="cd16936">
    <property type="entry name" value="HATPase_RsbW-like"/>
    <property type="match status" value="1"/>
</dbReference>
<evidence type="ECO:0000313" key="4">
    <source>
        <dbReference type="Proteomes" id="UP000749040"/>
    </source>
</evidence>
<evidence type="ECO:0000313" key="3">
    <source>
        <dbReference type="EMBL" id="MBM9506300.1"/>
    </source>
</evidence>
<dbReference type="Pfam" id="PF13581">
    <property type="entry name" value="HATPase_c_2"/>
    <property type="match status" value="1"/>
</dbReference>
<evidence type="ECO:0000256" key="1">
    <source>
        <dbReference type="ARBA" id="ARBA00022801"/>
    </source>
</evidence>
<comment type="caution">
    <text evidence="3">The sequence shown here is derived from an EMBL/GenBank/DDBJ whole genome shotgun (WGS) entry which is preliminary data.</text>
</comment>
<dbReference type="SUPFAM" id="SSF55874">
    <property type="entry name" value="ATPase domain of HSP90 chaperone/DNA topoisomerase II/histidine kinase"/>
    <property type="match status" value="1"/>
</dbReference>
<dbReference type="SUPFAM" id="SSF81606">
    <property type="entry name" value="PP2C-like"/>
    <property type="match status" value="1"/>
</dbReference>
<evidence type="ECO:0000259" key="2">
    <source>
        <dbReference type="SMART" id="SM00331"/>
    </source>
</evidence>
<dbReference type="InterPro" id="IPR036890">
    <property type="entry name" value="HATPase_C_sf"/>
</dbReference>
<dbReference type="SMART" id="SM00331">
    <property type="entry name" value="PP2C_SIG"/>
    <property type="match status" value="1"/>
</dbReference>
<dbReference type="SUPFAM" id="SSF55781">
    <property type="entry name" value="GAF domain-like"/>
    <property type="match status" value="2"/>
</dbReference>
<protein>
    <submittedName>
        <fullName evidence="3">Serine/threonine-protein phosphatase</fullName>
    </submittedName>
</protein>
<proteinExistence type="predicted"/>
<dbReference type="InterPro" id="IPR003594">
    <property type="entry name" value="HATPase_dom"/>
</dbReference>
<organism evidence="3 4">
    <name type="scientific">Actinacidiphila acididurans</name>
    <dbReference type="NCBI Taxonomy" id="2784346"/>
    <lineage>
        <taxon>Bacteria</taxon>
        <taxon>Bacillati</taxon>
        <taxon>Actinomycetota</taxon>
        <taxon>Actinomycetes</taxon>
        <taxon>Kitasatosporales</taxon>
        <taxon>Streptomycetaceae</taxon>
        <taxon>Actinacidiphila</taxon>
    </lineage>
</organism>
<gene>
    <name evidence="3" type="ORF">ITX44_17430</name>
</gene>
<dbReference type="InterPro" id="IPR036457">
    <property type="entry name" value="PPM-type-like_dom_sf"/>
</dbReference>
<dbReference type="Gene3D" id="3.30.565.10">
    <property type="entry name" value="Histidine kinase-like ATPase, C-terminal domain"/>
    <property type="match status" value="1"/>
</dbReference>
<dbReference type="PANTHER" id="PTHR43156:SF2">
    <property type="entry name" value="STAGE II SPORULATION PROTEIN E"/>
    <property type="match status" value="1"/>
</dbReference>
<dbReference type="EMBL" id="JADKYB010000008">
    <property type="protein sequence ID" value="MBM9506300.1"/>
    <property type="molecule type" value="Genomic_DNA"/>
</dbReference>
<dbReference type="PANTHER" id="PTHR43156">
    <property type="entry name" value="STAGE II SPORULATION PROTEIN E-RELATED"/>
    <property type="match status" value="1"/>
</dbReference>
<keyword evidence="4" id="KW-1185">Reference proteome</keyword>
<sequence>MSDAELRTLDREELSGPAEERDSVLSVTALGLLRDLGASAVGVYLLVPEANALRAALVAVSSTGMGATEEIPLTDDIFPSAYAYRTGEVRIGSSNDILERYPGLSVLIPFTYTVAAAPLLHGDRVLGTVTAYWLDERAEAAMDTGLLARGTHRLAARLSELARDGASLVPPRIPRVVSGAPPRRGAASASVLFHLHRLAVLLKDAPSTEAAAGAAIERMVSGFGARAAAIALTDADRLVVAGSYGCAREYLKSLGGARLNSSFPEALALARSRHLVYPPADPRTRDRWADEEEGLRCSWLILPLTAGGRAVGTCSLGFTGAGLLKEPLAMSGLSSMLSHTLERTKLNGARYALAEHLQEALLPRNLPQPPGVVSVNRYRPAVAGIELGGDWYDVIESADGGLGMVIGDVEGHSAEAAVVMGQLRSAVRAYATEGHGPADVLARTNVLLAGLHTGVFATCCCLWLDPDTGAARLATAGHPLPLLRTPDGEFLRTGPVAGPPLGVTGDATYEETRLTLPVGTVIALYTDGLAGPGEDLTVDAFEAALKRSGPELEGLADHLVADADRLPARRCDDRALLLVRYEGLPRLVEPNVHELRIHRRDMQGARLARHLLREWLGDWRLAETADEAELLMSEVVTNGIVHGDSDVSICVRKYPAYLRVEVRDSDPRPAHAVATPRAEDQEEGGRGLLIVTTLAAAWGNSPAGRGKTVWFELPLGD</sequence>
<dbReference type="InterPro" id="IPR029016">
    <property type="entry name" value="GAF-like_dom_sf"/>
</dbReference>
<keyword evidence="1" id="KW-0378">Hydrolase</keyword>
<dbReference type="Gene3D" id="3.30.450.40">
    <property type="match status" value="2"/>
</dbReference>
<reference evidence="3 4" key="1">
    <citation type="submission" date="2021-01" db="EMBL/GenBank/DDBJ databases">
        <title>Streptomyces acididurans sp. nov., isolated from a peat swamp forest soil.</title>
        <authorList>
            <person name="Chantavorakit T."/>
            <person name="Duangmal K."/>
        </authorList>
    </citation>
    <scope>NUCLEOTIDE SEQUENCE [LARGE SCALE GENOMIC DNA]</scope>
    <source>
        <strain evidence="3 4">KK5PA1</strain>
    </source>
</reference>
<dbReference type="Proteomes" id="UP000749040">
    <property type="component" value="Unassembled WGS sequence"/>
</dbReference>
<name>A0ABS2TVH9_9ACTN</name>
<dbReference type="RefSeq" id="WP_205358149.1">
    <property type="nucleotide sequence ID" value="NZ_JADKYB010000008.1"/>
</dbReference>
<dbReference type="InterPro" id="IPR052016">
    <property type="entry name" value="Bact_Sigma-Reg"/>
</dbReference>